<evidence type="ECO:0000256" key="3">
    <source>
        <dbReference type="ARBA" id="ARBA00022448"/>
    </source>
</evidence>
<evidence type="ECO:0000313" key="10">
    <source>
        <dbReference type="Proteomes" id="UP000004947"/>
    </source>
</evidence>
<proteinExistence type="inferred from homology"/>
<keyword evidence="10" id="KW-1185">Reference proteome</keyword>
<evidence type="ECO:0000256" key="8">
    <source>
        <dbReference type="SAM" id="SignalP"/>
    </source>
</evidence>
<keyword evidence="8" id="KW-0732">Signal</keyword>
<evidence type="ECO:0000313" key="9">
    <source>
        <dbReference type="EMBL" id="EDM25849.1"/>
    </source>
</evidence>
<keyword evidence="5" id="KW-0812">Transmembrane</keyword>
<organism evidence="9 10">
    <name type="scientific">Lentisphaera araneosa HTCC2155</name>
    <dbReference type="NCBI Taxonomy" id="313628"/>
    <lineage>
        <taxon>Bacteria</taxon>
        <taxon>Pseudomonadati</taxon>
        <taxon>Lentisphaerota</taxon>
        <taxon>Lentisphaeria</taxon>
        <taxon>Lentisphaerales</taxon>
        <taxon>Lentisphaeraceae</taxon>
        <taxon>Lentisphaera</taxon>
    </lineage>
</organism>
<dbReference type="SUPFAM" id="SSF56954">
    <property type="entry name" value="Outer membrane efflux proteins (OEP)"/>
    <property type="match status" value="1"/>
</dbReference>
<dbReference type="Pfam" id="PF02321">
    <property type="entry name" value="OEP"/>
    <property type="match status" value="1"/>
</dbReference>
<evidence type="ECO:0000256" key="6">
    <source>
        <dbReference type="ARBA" id="ARBA00023136"/>
    </source>
</evidence>
<protein>
    <recommendedName>
        <fullName evidence="11">Outer membrane efflux protein</fullName>
    </recommendedName>
</protein>
<dbReference type="InterPro" id="IPR003423">
    <property type="entry name" value="OMP_efflux"/>
</dbReference>
<reference evidence="9 10" key="1">
    <citation type="journal article" date="2010" name="J. Bacteriol.">
        <title>Genome sequence of Lentisphaera araneosa HTCC2155T, the type species of the order Lentisphaerales in the phylum Lentisphaerae.</title>
        <authorList>
            <person name="Thrash J.C."/>
            <person name="Cho J.C."/>
            <person name="Vergin K.L."/>
            <person name="Morris R.M."/>
            <person name="Giovannoni S.J."/>
        </authorList>
    </citation>
    <scope>NUCLEOTIDE SEQUENCE [LARGE SCALE GENOMIC DNA]</scope>
    <source>
        <strain evidence="9 10">HTCC2155</strain>
    </source>
</reference>
<dbReference type="GO" id="GO:1990281">
    <property type="term" value="C:efflux pump complex"/>
    <property type="evidence" value="ECO:0007669"/>
    <property type="project" value="TreeGrafter"/>
</dbReference>
<evidence type="ECO:0000256" key="4">
    <source>
        <dbReference type="ARBA" id="ARBA00022452"/>
    </source>
</evidence>
<dbReference type="GO" id="GO:0015562">
    <property type="term" value="F:efflux transmembrane transporter activity"/>
    <property type="evidence" value="ECO:0007669"/>
    <property type="project" value="InterPro"/>
</dbReference>
<dbReference type="RefSeq" id="WP_007280374.1">
    <property type="nucleotide sequence ID" value="NZ_ABCK01000023.1"/>
</dbReference>
<dbReference type="Gene3D" id="1.20.1600.10">
    <property type="entry name" value="Outer membrane efflux proteins (OEP)"/>
    <property type="match status" value="1"/>
</dbReference>
<dbReference type="OrthoDB" id="9771205at2"/>
<feature type="chain" id="PRO_5002694278" description="Outer membrane efflux protein" evidence="8">
    <location>
        <begin position="19"/>
        <end position="424"/>
    </location>
</feature>
<evidence type="ECO:0000256" key="5">
    <source>
        <dbReference type="ARBA" id="ARBA00022692"/>
    </source>
</evidence>
<feature type="signal peptide" evidence="8">
    <location>
        <begin position="1"/>
        <end position="18"/>
    </location>
</feature>
<comment type="subcellular location">
    <subcellularLocation>
        <location evidence="1">Cell outer membrane</location>
    </subcellularLocation>
</comment>
<keyword evidence="4" id="KW-1134">Transmembrane beta strand</keyword>
<keyword evidence="7" id="KW-0998">Cell outer membrane</keyword>
<dbReference type="STRING" id="313628.LNTAR_01542"/>
<evidence type="ECO:0000256" key="7">
    <source>
        <dbReference type="ARBA" id="ARBA00023237"/>
    </source>
</evidence>
<dbReference type="GO" id="GO:0015288">
    <property type="term" value="F:porin activity"/>
    <property type="evidence" value="ECO:0007669"/>
    <property type="project" value="TreeGrafter"/>
</dbReference>
<gene>
    <name evidence="9" type="ORF">LNTAR_01542</name>
</gene>
<dbReference type="Proteomes" id="UP000004947">
    <property type="component" value="Unassembled WGS sequence"/>
</dbReference>
<comment type="similarity">
    <text evidence="2">Belongs to the outer membrane factor (OMF) (TC 1.B.17) family.</text>
</comment>
<dbReference type="EMBL" id="ABCK01000023">
    <property type="protein sequence ID" value="EDM25849.1"/>
    <property type="molecule type" value="Genomic_DNA"/>
</dbReference>
<dbReference type="AlphaFoldDB" id="A6DRA2"/>
<accession>A6DRA2</accession>
<dbReference type="InterPro" id="IPR051906">
    <property type="entry name" value="TolC-like"/>
</dbReference>
<keyword evidence="3" id="KW-0813">Transport</keyword>
<evidence type="ECO:0008006" key="11">
    <source>
        <dbReference type="Google" id="ProtNLM"/>
    </source>
</evidence>
<comment type="caution">
    <text evidence="9">The sequence shown here is derived from an EMBL/GenBank/DDBJ whole genome shotgun (WGS) entry which is preliminary data.</text>
</comment>
<dbReference type="eggNOG" id="COG1538">
    <property type="taxonomic scope" value="Bacteria"/>
</dbReference>
<dbReference type="PANTHER" id="PTHR30026">
    <property type="entry name" value="OUTER MEMBRANE PROTEIN TOLC"/>
    <property type="match status" value="1"/>
</dbReference>
<evidence type="ECO:0000256" key="2">
    <source>
        <dbReference type="ARBA" id="ARBA00007613"/>
    </source>
</evidence>
<evidence type="ECO:0000256" key="1">
    <source>
        <dbReference type="ARBA" id="ARBA00004442"/>
    </source>
</evidence>
<sequence length="424" mass="48620">MKKHLTILCLFTLMAVQAQDSEVAKALEIKLDDIRSLVIKNLSEIRNSEIRIQQTEVNKDLRIARFKTQGDVTAGYENLFESSEPLAFGYDNDEDERLSSSLKISQYLYGFGRKKWALEEGLAEVKLSRLQNAMMIRDLSFKARLDYWSYIFEQAGLEVAKERLKLSEEEEQDTESLFEVGTLSRVDVLQTKVTKMQSLNTTRAQQSRLNESMFAFASSIGEVTAKIKSLETLVPPKNVEKLLVQVKTMLDKSLEIAILEADSNVSRTKIEQVKSEYAPELYGLASAGVTGPETDDLEDGWLVGVTLNWTILDGKQRGSRQLFESKNILANDFSVKAEIRERTRIYLQLESQWESLAEQIYNEKKALEFAEENYTIAREQYRAGLLTLLQVSDVNLQLVESRYRLLSIIYQMQVLRENLLYLKQ</sequence>
<name>A6DRA2_9BACT</name>
<dbReference type="PANTHER" id="PTHR30026:SF20">
    <property type="entry name" value="OUTER MEMBRANE PROTEIN TOLC"/>
    <property type="match status" value="1"/>
</dbReference>
<keyword evidence="6" id="KW-0472">Membrane</keyword>
<dbReference type="GO" id="GO:0009279">
    <property type="term" value="C:cell outer membrane"/>
    <property type="evidence" value="ECO:0007669"/>
    <property type="project" value="UniProtKB-SubCell"/>
</dbReference>